<feature type="compositionally biased region" description="Low complexity" evidence="1">
    <location>
        <begin position="128"/>
        <end position="138"/>
    </location>
</feature>
<evidence type="ECO:0000313" key="3">
    <source>
        <dbReference type="Proteomes" id="UP001287356"/>
    </source>
</evidence>
<evidence type="ECO:0000256" key="1">
    <source>
        <dbReference type="SAM" id="MobiDB-lite"/>
    </source>
</evidence>
<dbReference type="Proteomes" id="UP001287356">
    <property type="component" value="Unassembled WGS sequence"/>
</dbReference>
<feature type="region of interest" description="Disordered" evidence="1">
    <location>
        <begin position="120"/>
        <end position="155"/>
    </location>
</feature>
<keyword evidence="3" id="KW-1185">Reference proteome</keyword>
<reference evidence="2" key="2">
    <citation type="submission" date="2023-06" db="EMBL/GenBank/DDBJ databases">
        <authorList>
            <consortium name="Lawrence Berkeley National Laboratory"/>
            <person name="Haridas S."/>
            <person name="Hensen N."/>
            <person name="Bonometti L."/>
            <person name="Westerberg I."/>
            <person name="Brannstrom I.O."/>
            <person name="Guillou S."/>
            <person name="Cros-Aarteil S."/>
            <person name="Calhoun S."/>
            <person name="Kuo A."/>
            <person name="Mondo S."/>
            <person name="Pangilinan J."/>
            <person name="Riley R."/>
            <person name="Labutti K."/>
            <person name="Andreopoulos B."/>
            <person name="Lipzen A."/>
            <person name="Chen C."/>
            <person name="Yanf M."/>
            <person name="Daum C."/>
            <person name="Ng V."/>
            <person name="Clum A."/>
            <person name="Steindorff A."/>
            <person name="Ohm R."/>
            <person name="Martin F."/>
            <person name="Silar P."/>
            <person name="Natvig D."/>
            <person name="Lalanne C."/>
            <person name="Gautier V."/>
            <person name="Ament-Velasquez S.L."/>
            <person name="Kruys A."/>
            <person name="Hutchinson M.I."/>
            <person name="Powell A.J."/>
            <person name="Barry K."/>
            <person name="Miller A.N."/>
            <person name="Grigoriev I.V."/>
            <person name="Debuchy R."/>
            <person name="Gladieux P."/>
            <person name="Thoren M.H."/>
            <person name="Johannesson H."/>
        </authorList>
    </citation>
    <scope>NUCLEOTIDE SEQUENCE</scope>
    <source>
        <strain evidence="2">CBS 958.72</strain>
    </source>
</reference>
<organism evidence="2 3">
    <name type="scientific">Lasiosphaeria ovina</name>
    <dbReference type="NCBI Taxonomy" id="92902"/>
    <lineage>
        <taxon>Eukaryota</taxon>
        <taxon>Fungi</taxon>
        <taxon>Dikarya</taxon>
        <taxon>Ascomycota</taxon>
        <taxon>Pezizomycotina</taxon>
        <taxon>Sordariomycetes</taxon>
        <taxon>Sordariomycetidae</taxon>
        <taxon>Sordariales</taxon>
        <taxon>Lasiosphaeriaceae</taxon>
        <taxon>Lasiosphaeria</taxon>
    </lineage>
</organism>
<accession>A0AAE0K575</accession>
<sequence length="380" mass="42160">MANPDLQNTSEIITAIASCLTEEPATNKAPARLDKTFEDFSKLDHISHAFLNGGFLAWYAYYVATQRSEVIKDSASRLSPSLLQHVVTEVSKITPNNSVRKRVDCILYNSHRGSKRSELLASNGIGMPSPLSPSSEPNSRPPKRTHHDYAQHDSTSPVLDAHDMAQVDDPSNTIPYGGAGQQNTVAARIADSVCWDEALELTTFEHDPRYEYVWPNAANLPFVFPHYMCTAIVKRAGKASIMASFPSDPASCRLVFDISATEVQHVAKELFGIHIQVVNGRRRLLYENGPTVKINRSVTLAGTAGASIDNLYGQMVGDAFRHSPRRMEEISMGELLSKCLEMVVWGTSDRPSRLYFMVEAERLAPIFTQLWQHPLTVMPS</sequence>
<proteinExistence type="predicted"/>
<dbReference type="AlphaFoldDB" id="A0AAE0K575"/>
<protein>
    <submittedName>
        <fullName evidence="2">Uncharacterized protein</fullName>
    </submittedName>
</protein>
<gene>
    <name evidence="2" type="ORF">B0T24DRAFT_361853</name>
</gene>
<dbReference type="EMBL" id="JAULSN010000006">
    <property type="protein sequence ID" value="KAK3369545.1"/>
    <property type="molecule type" value="Genomic_DNA"/>
</dbReference>
<name>A0AAE0K575_9PEZI</name>
<reference evidence="2" key="1">
    <citation type="journal article" date="2023" name="Mol. Phylogenet. Evol.">
        <title>Genome-scale phylogeny and comparative genomics of the fungal order Sordariales.</title>
        <authorList>
            <person name="Hensen N."/>
            <person name="Bonometti L."/>
            <person name="Westerberg I."/>
            <person name="Brannstrom I.O."/>
            <person name="Guillou S."/>
            <person name="Cros-Aarteil S."/>
            <person name="Calhoun S."/>
            <person name="Haridas S."/>
            <person name="Kuo A."/>
            <person name="Mondo S."/>
            <person name="Pangilinan J."/>
            <person name="Riley R."/>
            <person name="LaButti K."/>
            <person name="Andreopoulos B."/>
            <person name="Lipzen A."/>
            <person name="Chen C."/>
            <person name="Yan M."/>
            <person name="Daum C."/>
            <person name="Ng V."/>
            <person name="Clum A."/>
            <person name="Steindorff A."/>
            <person name="Ohm R.A."/>
            <person name="Martin F."/>
            <person name="Silar P."/>
            <person name="Natvig D.O."/>
            <person name="Lalanne C."/>
            <person name="Gautier V."/>
            <person name="Ament-Velasquez S.L."/>
            <person name="Kruys A."/>
            <person name="Hutchinson M.I."/>
            <person name="Powell A.J."/>
            <person name="Barry K."/>
            <person name="Miller A.N."/>
            <person name="Grigoriev I.V."/>
            <person name="Debuchy R."/>
            <person name="Gladieux P."/>
            <person name="Hiltunen Thoren M."/>
            <person name="Johannesson H."/>
        </authorList>
    </citation>
    <scope>NUCLEOTIDE SEQUENCE</scope>
    <source>
        <strain evidence="2">CBS 958.72</strain>
    </source>
</reference>
<evidence type="ECO:0000313" key="2">
    <source>
        <dbReference type="EMBL" id="KAK3369545.1"/>
    </source>
</evidence>
<comment type="caution">
    <text evidence="2">The sequence shown here is derived from an EMBL/GenBank/DDBJ whole genome shotgun (WGS) entry which is preliminary data.</text>
</comment>